<dbReference type="PANTHER" id="PTHR40637:SF1">
    <property type="entry name" value="ESSS SUBUNIT OF NADH:UBIQUINONE OXIDOREDUCTASE (COMPLEX I) PROTEIN"/>
    <property type="match status" value="1"/>
</dbReference>
<proteinExistence type="predicted"/>
<dbReference type="AlphaFoldDB" id="W1PUJ1"/>
<keyword evidence="3" id="KW-1185">Reference proteome</keyword>
<protein>
    <submittedName>
        <fullName evidence="2">Uncharacterized protein</fullName>
    </submittedName>
</protein>
<dbReference type="PANTHER" id="PTHR40637">
    <property type="entry name" value="ESSS SUBUNIT OF NADH:UBIQUINONE OXIDOREDUCTASE (COMPLEX I) PROTEIN"/>
    <property type="match status" value="1"/>
</dbReference>
<dbReference type="OMA" id="LETWAHE"/>
<evidence type="ECO:0000313" key="2">
    <source>
        <dbReference type="EMBL" id="ERN11718.1"/>
    </source>
</evidence>
<evidence type="ECO:0000313" key="3">
    <source>
        <dbReference type="Proteomes" id="UP000017836"/>
    </source>
</evidence>
<organism evidence="2 3">
    <name type="scientific">Amborella trichopoda</name>
    <dbReference type="NCBI Taxonomy" id="13333"/>
    <lineage>
        <taxon>Eukaryota</taxon>
        <taxon>Viridiplantae</taxon>
        <taxon>Streptophyta</taxon>
        <taxon>Embryophyta</taxon>
        <taxon>Tracheophyta</taxon>
        <taxon>Spermatophyta</taxon>
        <taxon>Magnoliopsida</taxon>
        <taxon>Amborellales</taxon>
        <taxon>Amborellaceae</taxon>
        <taxon>Amborella</taxon>
    </lineage>
</organism>
<dbReference type="EMBL" id="KI392687">
    <property type="protein sequence ID" value="ERN11718.1"/>
    <property type="molecule type" value="Genomic_DNA"/>
</dbReference>
<sequence length="120" mass="13522">MSSLKGLLSSGMLRKRLNLYNRIRGGDHGHGHGHGESRWSSQGTQERRNGYLFNRTPPPPGQSREWEDWELPYYVTAFLTVVILGIGLNAKPDLTLETWAHKKAVERLEAQGISVPEDAK</sequence>
<dbReference type="Proteomes" id="UP000017836">
    <property type="component" value="Unassembled WGS sequence"/>
</dbReference>
<name>W1PUJ1_AMBTC</name>
<accession>W1PUJ1</accession>
<dbReference type="HOGENOM" id="CLU_138649_3_0_1"/>
<dbReference type="OrthoDB" id="2147978at2759"/>
<evidence type="ECO:0000256" key="1">
    <source>
        <dbReference type="SAM" id="MobiDB-lite"/>
    </source>
</evidence>
<dbReference type="KEGG" id="atr:18439919"/>
<gene>
    <name evidence="2" type="ORF">AMTR_s00022p00232810</name>
</gene>
<dbReference type="STRING" id="13333.W1PUJ1"/>
<reference evidence="3" key="1">
    <citation type="journal article" date="2013" name="Science">
        <title>The Amborella genome and the evolution of flowering plants.</title>
        <authorList>
            <consortium name="Amborella Genome Project"/>
        </authorList>
    </citation>
    <scope>NUCLEOTIDE SEQUENCE [LARGE SCALE GENOMIC DNA]</scope>
</reference>
<feature type="region of interest" description="Disordered" evidence="1">
    <location>
        <begin position="24"/>
        <end position="64"/>
    </location>
</feature>
<feature type="compositionally biased region" description="Basic and acidic residues" evidence="1">
    <location>
        <begin position="24"/>
        <end position="37"/>
    </location>
</feature>
<dbReference type="Gramene" id="ERN11718">
    <property type="protein sequence ID" value="ERN11718"/>
    <property type="gene ID" value="AMTR_s00022p00232810"/>
</dbReference>
<dbReference type="eggNOG" id="ENOG502S12I">
    <property type="taxonomic scope" value="Eukaryota"/>
</dbReference>